<keyword evidence="3" id="KW-1185">Reference proteome</keyword>
<comment type="caution">
    <text evidence="2">The sequence shown here is derived from an EMBL/GenBank/DDBJ whole genome shotgun (WGS) entry which is preliminary data.</text>
</comment>
<name>A0A9D4ND27_DREPO</name>
<reference evidence="2" key="2">
    <citation type="submission" date="2020-11" db="EMBL/GenBank/DDBJ databases">
        <authorList>
            <person name="McCartney M.A."/>
            <person name="Auch B."/>
            <person name="Kono T."/>
            <person name="Mallez S."/>
            <person name="Becker A."/>
            <person name="Gohl D.M."/>
            <person name="Silverstein K.A.T."/>
            <person name="Koren S."/>
            <person name="Bechman K.B."/>
            <person name="Herman A."/>
            <person name="Abrahante J.E."/>
            <person name="Garbe J."/>
        </authorList>
    </citation>
    <scope>NUCLEOTIDE SEQUENCE</scope>
    <source>
        <strain evidence="2">Duluth1</strain>
        <tissue evidence="2">Whole animal</tissue>
    </source>
</reference>
<evidence type="ECO:0000256" key="1">
    <source>
        <dbReference type="SAM" id="MobiDB-lite"/>
    </source>
</evidence>
<dbReference type="AlphaFoldDB" id="A0A9D4ND27"/>
<accession>A0A9D4ND27</accession>
<gene>
    <name evidence="2" type="ORF">DPMN_017369</name>
</gene>
<sequence length="98" mass="10637">MTSFNSSVHFPMRRQEVSDQVKTFTDNLSNITGQAIGPQARNTDHRLRPATPDTPGNPSNSPHLTQDFSSPAESCYCPARLLSGTSSLSSVRTLVCVD</sequence>
<dbReference type="EMBL" id="JAIWYP010000001">
    <property type="protein sequence ID" value="KAH3893225.1"/>
    <property type="molecule type" value="Genomic_DNA"/>
</dbReference>
<evidence type="ECO:0000313" key="3">
    <source>
        <dbReference type="Proteomes" id="UP000828390"/>
    </source>
</evidence>
<protein>
    <submittedName>
        <fullName evidence="2">Uncharacterized protein</fullName>
    </submittedName>
</protein>
<evidence type="ECO:0000313" key="2">
    <source>
        <dbReference type="EMBL" id="KAH3893225.1"/>
    </source>
</evidence>
<proteinExistence type="predicted"/>
<organism evidence="2 3">
    <name type="scientific">Dreissena polymorpha</name>
    <name type="common">Zebra mussel</name>
    <name type="synonym">Mytilus polymorpha</name>
    <dbReference type="NCBI Taxonomy" id="45954"/>
    <lineage>
        <taxon>Eukaryota</taxon>
        <taxon>Metazoa</taxon>
        <taxon>Spiralia</taxon>
        <taxon>Lophotrochozoa</taxon>
        <taxon>Mollusca</taxon>
        <taxon>Bivalvia</taxon>
        <taxon>Autobranchia</taxon>
        <taxon>Heteroconchia</taxon>
        <taxon>Euheterodonta</taxon>
        <taxon>Imparidentia</taxon>
        <taxon>Neoheterodontei</taxon>
        <taxon>Myida</taxon>
        <taxon>Dreissenoidea</taxon>
        <taxon>Dreissenidae</taxon>
        <taxon>Dreissena</taxon>
    </lineage>
</organism>
<reference evidence="2" key="1">
    <citation type="journal article" date="2019" name="bioRxiv">
        <title>The Genome of the Zebra Mussel, Dreissena polymorpha: A Resource for Invasive Species Research.</title>
        <authorList>
            <person name="McCartney M.A."/>
            <person name="Auch B."/>
            <person name="Kono T."/>
            <person name="Mallez S."/>
            <person name="Zhang Y."/>
            <person name="Obille A."/>
            <person name="Becker A."/>
            <person name="Abrahante J.E."/>
            <person name="Garbe J."/>
            <person name="Badalamenti J.P."/>
            <person name="Herman A."/>
            <person name="Mangelson H."/>
            <person name="Liachko I."/>
            <person name="Sullivan S."/>
            <person name="Sone E.D."/>
            <person name="Koren S."/>
            <person name="Silverstein K.A.T."/>
            <person name="Beckman K.B."/>
            <person name="Gohl D.M."/>
        </authorList>
    </citation>
    <scope>NUCLEOTIDE SEQUENCE</scope>
    <source>
        <strain evidence="2">Duluth1</strain>
        <tissue evidence="2">Whole animal</tissue>
    </source>
</reference>
<feature type="region of interest" description="Disordered" evidence="1">
    <location>
        <begin position="30"/>
        <end position="71"/>
    </location>
</feature>
<feature type="compositionally biased region" description="Polar residues" evidence="1">
    <location>
        <begin position="54"/>
        <end position="71"/>
    </location>
</feature>
<dbReference type="Proteomes" id="UP000828390">
    <property type="component" value="Unassembled WGS sequence"/>
</dbReference>